<name>A0A5B7X7S4_9FLAO</name>
<dbReference type="Proteomes" id="UP000309016">
    <property type="component" value="Chromosome"/>
</dbReference>
<dbReference type="AlphaFoldDB" id="A0A5B7X7S4"/>
<dbReference type="Gene3D" id="3.40.30.10">
    <property type="entry name" value="Glutaredoxin"/>
    <property type="match status" value="1"/>
</dbReference>
<evidence type="ECO:0000313" key="3">
    <source>
        <dbReference type="Proteomes" id="UP000309016"/>
    </source>
</evidence>
<dbReference type="RefSeq" id="WP_139067380.1">
    <property type="nucleotide sequence ID" value="NZ_CP040812.1"/>
</dbReference>
<dbReference type="EMBL" id="CP040812">
    <property type="protein sequence ID" value="QCY70822.1"/>
    <property type="molecule type" value="Genomic_DNA"/>
</dbReference>
<gene>
    <name evidence="2" type="ORF">FHG64_16265</name>
</gene>
<dbReference type="InterPro" id="IPR036249">
    <property type="entry name" value="Thioredoxin-like_sf"/>
</dbReference>
<accession>A0A5B7X7S4</accession>
<protein>
    <recommendedName>
        <fullName evidence="4">Thioredoxin domain-containing protein</fullName>
    </recommendedName>
</protein>
<keyword evidence="1" id="KW-0732">Signal</keyword>
<sequence>MKLHVILALLVIFALTGCQDNEPTSSDMYFGGLIVNPTSKFVVLLKKDVVVDTFYLDNTNRFGGKIADAEKGLYVFKHPPENQITYMEPGDSTLVLLNTLEFDESLNFSGKGAAKSNYLNRMYLLNQENNNLILEYYKLGPSEFVEKTDSIRESRKKYLDKLNRRYKFSPEFIELANASINYEYYDLRERYAYLLRRYSREDIKLLPEDFHSYREEISLDDEALEDYYVYLHFIDDFIRTKSLEYCEANDITEESCYDLADFNNIKRRIILADSLIPNEKIKNNFIDRLAAQGIVYSKSREDLVSILELLKEREYNGDNFEDLRQMAGIHNALLPGRNIGELKLIDHKRDTVILNQISSKPKITYQWSTTSPSHYRWQHKKIAVLKEKYPEIDFIGINIDRREHKEWQEVIKAQGYDQNFEYKLNILTLNEELLKNYLNKLIFLDPSGEIIKGDVRLHALDHESKVLEFLNSFY</sequence>
<dbReference type="SUPFAM" id="SSF52833">
    <property type="entry name" value="Thioredoxin-like"/>
    <property type="match status" value="1"/>
</dbReference>
<dbReference type="KEGG" id="afla:FHG64_16265"/>
<reference evidence="2 3" key="1">
    <citation type="submission" date="2019-06" db="EMBL/GenBank/DDBJ databases">
        <title>Complete genome sequence of Antarcticibacterium flavum KCTC 52984T from an Antarctic marine sediment.</title>
        <authorList>
            <person name="Lee Y.M."/>
            <person name="Shin S.C."/>
        </authorList>
    </citation>
    <scope>NUCLEOTIDE SEQUENCE [LARGE SCALE GENOMIC DNA]</scope>
    <source>
        <strain evidence="2 3">KCTC 52984</strain>
    </source>
</reference>
<dbReference type="PROSITE" id="PS51257">
    <property type="entry name" value="PROKAR_LIPOPROTEIN"/>
    <property type="match status" value="1"/>
</dbReference>
<keyword evidence="3" id="KW-1185">Reference proteome</keyword>
<feature type="chain" id="PRO_5022988550" description="Thioredoxin domain-containing protein" evidence="1">
    <location>
        <begin position="21"/>
        <end position="474"/>
    </location>
</feature>
<evidence type="ECO:0008006" key="4">
    <source>
        <dbReference type="Google" id="ProtNLM"/>
    </source>
</evidence>
<feature type="signal peptide" evidence="1">
    <location>
        <begin position="1"/>
        <end position="20"/>
    </location>
</feature>
<proteinExistence type="predicted"/>
<evidence type="ECO:0000313" key="2">
    <source>
        <dbReference type="EMBL" id="QCY70822.1"/>
    </source>
</evidence>
<evidence type="ECO:0000256" key="1">
    <source>
        <dbReference type="SAM" id="SignalP"/>
    </source>
</evidence>
<organism evidence="2 3">
    <name type="scientific">Antarcticibacterium flavum</name>
    <dbReference type="NCBI Taxonomy" id="2058175"/>
    <lineage>
        <taxon>Bacteria</taxon>
        <taxon>Pseudomonadati</taxon>
        <taxon>Bacteroidota</taxon>
        <taxon>Flavobacteriia</taxon>
        <taxon>Flavobacteriales</taxon>
        <taxon>Flavobacteriaceae</taxon>
        <taxon>Antarcticibacterium</taxon>
    </lineage>
</organism>
<dbReference type="OrthoDB" id="1146847at2"/>